<dbReference type="Proteomes" id="UP000019373">
    <property type="component" value="Unassembled WGS sequence"/>
</dbReference>
<evidence type="ECO:0000313" key="8">
    <source>
        <dbReference type="EMBL" id="ERF72399.1"/>
    </source>
</evidence>
<dbReference type="SUPFAM" id="SSF81631">
    <property type="entry name" value="PAP/OAS1 substrate-binding domain"/>
    <property type="match status" value="1"/>
</dbReference>
<dbReference type="GO" id="GO:0005730">
    <property type="term" value="C:nucleolus"/>
    <property type="evidence" value="ECO:0007669"/>
    <property type="project" value="TreeGrafter"/>
</dbReference>
<protein>
    <recommendedName>
        <fullName evidence="2">polynucleotide adenylyltransferase</fullName>
        <ecNumber evidence="2">2.7.7.19</ecNumber>
    </recommendedName>
</protein>
<dbReference type="Pfam" id="PF03828">
    <property type="entry name" value="PAP_assoc"/>
    <property type="match status" value="1"/>
</dbReference>
<sequence length="708" mass="78740">MASNPGTDRYRPRYGDDEGPPAAPADVRKVMYEFQGNRGQGHGRATTGGEFTFRQGPRPRISDRPLLTERQALSPDPIFNGGDTIEKFRQIDNLTDSENEEMDVSQSDDDGPQRPSKRLRSGPSWSNPDPYTALPPVTDAPKKKQDVVKLIRKSRVTPPAQPANAEATNGEDFISLDMGGSVSDNDPDIRKDVPENAPTGPKTQPEEGSTRVGKRKRDAPRQVNKLPPQARKGSRLHQNGMIIGGWQARNPDSPMPWYRPPSTSHVLAGVALHQEILDFYEWVRPQDFEQEIRLDVITRLQKMFSRIEPGCQLKPFGSFAAGLYLPTGDMDLVLMTHPSRSRFPPQPKNLLFFVHTVLQKEGIAVPGSLQPIAKAKVPIIKFVDAITGLKVDLSFNNDAGIIANNTFQAWKLQYPAMPILVSVMKQYLLIRGLNDVAFGGLGGFSTICLVTSLIQHHIRPGQVPNLGYLLLNFFYFYGHVFNKQEIAIRLEPPSFVRKDQYTPFHYNSDRPNRLAIVDPNKADNNISGGTAEIDLIFRCFSHAYSQLSARMAERQDTGTTSKSLLVDLLGGDFEAYSQQRERLRRIYSDRLGQNKQPLPPTVSLSGPPGVGLPNIATGGRKQPDMSQPNGREVSSGKDKPNTLPKLTKAQRRDRAAKDRASRLKTLRPDIATKVGERVTMEHAMQLGGYESAQEMDLDLAQRARGMSL</sequence>
<dbReference type="PANTHER" id="PTHR23092">
    <property type="entry name" value="POLY(A) RNA POLYMERASE"/>
    <property type="match status" value="1"/>
</dbReference>
<feature type="compositionally biased region" description="Basic and acidic residues" evidence="5">
    <location>
        <begin position="650"/>
        <end position="660"/>
    </location>
</feature>
<dbReference type="GO" id="GO:0031499">
    <property type="term" value="C:TRAMP complex"/>
    <property type="evidence" value="ECO:0007669"/>
    <property type="project" value="TreeGrafter"/>
</dbReference>
<dbReference type="InterPro" id="IPR043519">
    <property type="entry name" value="NT_sf"/>
</dbReference>
<dbReference type="EC" id="2.7.7.19" evidence="2"/>
<evidence type="ECO:0000256" key="4">
    <source>
        <dbReference type="ARBA" id="ARBA00022842"/>
    </source>
</evidence>
<evidence type="ECO:0000256" key="1">
    <source>
        <dbReference type="ARBA" id="ARBA00008593"/>
    </source>
</evidence>
<keyword evidence="4" id="KW-0460">Magnesium</keyword>
<dbReference type="Pfam" id="PF22600">
    <property type="entry name" value="MTPAP-like_central"/>
    <property type="match status" value="1"/>
</dbReference>
<reference evidence="9" key="1">
    <citation type="journal article" date="2014" name="BMC Genomics">
        <title>Genome characteristics reveal the impact of lichenization on lichen-forming fungus Endocarpon pusillum Hedwig (Verrucariales, Ascomycota).</title>
        <authorList>
            <person name="Wang Y.-Y."/>
            <person name="Liu B."/>
            <person name="Zhang X.-Y."/>
            <person name="Zhou Q.-M."/>
            <person name="Zhang T."/>
            <person name="Li H."/>
            <person name="Yu Y.-F."/>
            <person name="Zhang X.-L."/>
            <person name="Hao X.-Y."/>
            <person name="Wang M."/>
            <person name="Wang L."/>
            <person name="Wei J.-C."/>
        </authorList>
    </citation>
    <scope>NUCLEOTIDE SEQUENCE [LARGE SCALE GENOMIC DNA]</scope>
    <source>
        <strain evidence="9">Z07020 / HMAS-L-300199</strain>
    </source>
</reference>
<dbReference type="OrthoDB" id="273917at2759"/>
<dbReference type="InterPro" id="IPR045862">
    <property type="entry name" value="Trf4-like"/>
</dbReference>
<dbReference type="EMBL" id="KE721107">
    <property type="protein sequence ID" value="ERF72399.1"/>
    <property type="molecule type" value="Genomic_DNA"/>
</dbReference>
<dbReference type="eggNOG" id="KOG1906">
    <property type="taxonomic scope" value="Eukaryota"/>
</dbReference>
<feature type="domain" description="Poly(A) RNA polymerase mitochondrial-like central palm" evidence="7">
    <location>
        <begin position="272"/>
        <end position="409"/>
    </location>
</feature>
<feature type="domain" description="PAP-associated" evidence="6">
    <location>
        <begin position="465"/>
        <end position="524"/>
    </location>
</feature>
<keyword evidence="9" id="KW-1185">Reference proteome</keyword>
<dbReference type="CDD" id="cd05402">
    <property type="entry name" value="NT_PAP_TUTase"/>
    <property type="match status" value="1"/>
</dbReference>
<dbReference type="RefSeq" id="XP_007801908.1">
    <property type="nucleotide sequence ID" value="XM_007803717.1"/>
</dbReference>
<dbReference type="GO" id="GO:0003729">
    <property type="term" value="F:mRNA binding"/>
    <property type="evidence" value="ECO:0007669"/>
    <property type="project" value="TreeGrafter"/>
</dbReference>
<evidence type="ECO:0000256" key="2">
    <source>
        <dbReference type="ARBA" id="ARBA00012388"/>
    </source>
</evidence>
<feature type="compositionally biased region" description="Acidic residues" evidence="5">
    <location>
        <begin position="95"/>
        <end position="110"/>
    </location>
</feature>
<organism evidence="8 9">
    <name type="scientific">Endocarpon pusillum (strain Z07020 / HMAS-L-300199)</name>
    <name type="common">Lichen-forming fungus</name>
    <dbReference type="NCBI Taxonomy" id="1263415"/>
    <lineage>
        <taxon>Eukaryota</taxon>
        <taxon>Fungi</taxon>
        <taxon>Dikarya</taxon>
        <taxon>Ascomycota</taxon>
        <taxon>Pezizomycotina</taxon>
        <taxon>Eurotiomycetes</taxon>
        <taxon>Chaetothyriomycetidae</taxon>
        <taxon>Verrucariales</taxon>
        <taxon>Verrucariaceae</taxon>
        <taxon>Endocarpon</taxon>
    </lineage>
</organism>
<dbReference type="GO" id="GO:0046872">
    <property type="term" value="F:metal ion binding"/>
    <property type="evidence" value="ECO:0007669"/>
    <property type="project" value="UniProtKB-KW"/>
</dbReference>
<dbReference type="SUPFAM" id="SSF81301">
    <property type="entry name" value="Nucleotidyltransferase"/>
    <property type="match status" value="1"/>
</dbReference>
<dbReference type="GO" id="GO:0031123">
    <property type="term" value="P:RNA 3'-end processing"/>
    <property type="evidence" value="ECO:0007669"/>
    <property type="project" value="TreeGrafter"/>
</dbReference>
<dbReference type="GO" id="GO:1990817">
    <property type="term" value="F:poly(A) RNA polymerase activity"/>
    <property type="evidence" value="ECO:0007669"/>
    <property type="project" value="UniProtKB-EC"/>
</dbReference>
<dbReference type="HOGENOM" id="CLU_013572_2_1_1"/>
<feature type="region of interest" description="Disordered" evidence="5">
    <location>
        <begin position="589"/>
        <end position="660"/>
    </location>
</feature>
<evidence type="ECO:0000256" key="5">
    <source>
        <dbReference type="SAM" id="MobiDB-lite"/>
    </source>
</evidence>
<name>U1HT24_ENDPU</name>
<dbReference type="InterPro" id="IPR054708">
    <property type="entry name" value="MTPAP-like_central"/>
</dbReference>
<dbReference type="OMA" id="IPEHHLG"/>
<dbReference type="PANTHER" id="PTHR23092:SF15">
    <property type="entry name" value="INACTIVE NON-CANONICAL POLY(A) RNA POLYMERASE PROTEIN TRF4-2-RELATED"/>
    <property type="match status" value="1"/>
</dbReference>
<dbReference type="GO" id="GO:0043634">
    <property type="term" value="P:polyadenylation-dependent ncRNA catabolic process"/>
    <property type="evidence" value="ECO:0007669"/>
    <property type="project" value="TreeGrafter"/>
</dbReference>
<evidence type="ECO:0000256" key="3">
    <source>
        <dbReference type="ARBA" id="ARBA00022723"/>
    </source>
</evidence>
<dbReference type="Gene3D" id="1.10.1410.10">
    <property type="match status" value="1"/>
</dbReference>
<evidence type="ECO:0000313" key="9">
    <source>
        <dbReference type="Proteomes" id="UP000019373"/>
    </source>
</evidence>
<accession>U1HT24</accession>
<comment type="similarity">
    <text evidence="1">Belongs to the DNA polymerase type-B-like family.</text>
</comment>
<dbReference type="GO" id="GO:0010605">
    <property type="term" value="P:negative regulation of macromolecule metabolic process"/>
    <property type="evidence" value="ECO:0007669"/>
    <property type="project" value="UniProtKB-ARBA"/>
</dbReference>
<proteinExistence type="inferred from homology"/>
<dbReference type="GeneID" id="19240975"/>
<feature type="compositionally biased region" description="Basic and acidic residues" evidence="5">
    <location>
        <begin position="140"/>
        <end position="149"/>
    </location>
</feature>
<dbReference type="Gene3D" id="3.30.460.10">
    <property type="entry name" value="Beta Polymerase, domain 2"/>
    <property type="match status" value="1"/>
</dbReference>
<keyword evidence="3" id="KW-0479">Metal-binding</keyword>
<gene>
    <name evidence="8" type="ORF">EPUS_06028</name>
</gene>
<evidence type="ECO:0000259" key="7">
    <source>
        <dbReference type="Pfam" id="PF22600"/>
    </source>
</evidence>
<dbReference type="InterPro" id="IPR002058">
    <property type="entry name" value="PAP_assoc"/>
</dbReference>
<dbReference type="AlphaFoldDB" id="U1HT24"/>
<feature type="region of interest" description="Disordered" evidence="5">
    <location>
        <begin position="1"/>
        <end position="238"/>
    </location>
</feature>
<evidence type="ECO:0000259" key="6">
    <source>
        <dbReference type="Pfam" id="PF03828"/>
    </source>
</evidence>